<dbReference type="EMBL" id="FOBN01000019">
    <property type="protein sequence ID" value="SEM46903.1"/>
    <property type="molecule type" value="Genomic_DNA"/>
</dbReference>
<accession>A0A1H7YLS0</accession>
<reference evidence="4" key="1">
    <citation type="submission" date="2016-10" db="EMBL/GenBank/DDBJ databases">
        <authorList>
            <person name="Varghese N."/>
            <person name="Submissions S."/>
        </authorList>
    </citation>
    <scope>NUCLEOTIDE SEQUENCE [LARGE SCALE GENOMIC DNA]</scope>
    <source>
        <strain evidence="4">DSM 24204</strain>
    </source>
</reference>
<dbReference type="OrthoDB" id="146552at2"/>
<gene>
    <name evidence="1" type="ORF">QJT92_08320</name>
    <name evidence="2" type="ORF">QJU97_04500</name>
    <name evidence="3" type="ORF">SAMN05444853_11939</name>
</gene>
<evidence type="ECO:0000313" key="4">
    <source>
        <dbReference type="Proteomes" id="UP000198883"/>
    </source>
</evidence>
<evidence type="ECO:0000313" key="2">
    <source>
        <dbReference type="EMBL" id="MDP8174720.1"/>
    </source>
</evidence>
<dbReference type="InterPro" id="IPR027839">
    <property type="entry name" value="DUF4432"/>
</dbReference>
<sequence length="339" mass="38664">MYSIPLYPHYFMSEENIILQSQQFTVSASCYPNNIATLTIKNKRGYIEILPFMGQMIWDAEFDNVSLRMDNMFSQPQHGKTIVDTYGCFAFHSGLLSNGCPTVNDNHPLHGEFPCAQMDKAWLEVSEESIRIVSEYEYVQGFGHHYLAKPSVMLKANEARFDIDMAVTNLSNYQPMPLMYMCHINYAYVENGVMSQNIPNEALQLRQSIPAHVKPTPEWKEFNKDILNGKIDANILNKPQCYDPEIVYFADNLQQYAEDLEFELTAPQQAVTFSTKFASNEFPNATRWILHNPDQKVAAFVLPATARPEGYLAAEKTNTLQWLAAGETKSFHLNTGIKE</sequence>
<proteinExistence type="predicted"/>
<dbReference type="RefSeq" id="WP_090922551.1">
    <property type="nucleotide sequence ID" value="NZ_CP016180.1"/>
</dbReference>
<dbReference type="Proteomes" id="UP001231736">
    <property type="component" value="Unassembled WGS sequence"/>
</dbReference>
<dbReference type="AlphaFoldDB" id="A0A1H7YLS0"/>
<dbReference type="STRING" id="97481.SAMN05444853_11939"/>
<dbReference type="EMBL" id="JASAVS010000019">
    <property type="protein sequence ID" value="MDP8085923.1"/>
    <property type="molecule type" value="Genomic_DNA"/>
</dbReference>
<name>A0A1H7YLS0_9PAST</name>
<dbReference type="EMBL" id="JASAYT010000011">
    <property type="protein sequence ID" value="MDP8174720.1"/>
    <property type="molecule type" value="Genomic_DNA"/>
</dbReference>
<dbReference type="Pfam" id="PF14486">
    <property type="entry name" value="DUF4432"/>
    <property type="match status" value="1"/>
</dbReference>
<protein>
    <submittedName>
        <fullName evidence="1">Aldose 1-epimerase family protein</fullName>
    </submittedName>
</protein>
<dbReference type="CDD" id="cd09269">
    <property type="entry name" value="deoxyribose_mutarotase"/>
    <property type="match status" value="1"/>
</dbReference>
<evidence type="ECO:0000313" key="5">
    <source>
        <dbReference type="Proteomes" id="UP001224812"/>
    </source>
</evidence>
<evidence type="ECO:0000313" key="3">
    <source>
        <dbReference type="EMBL" id="SEM46903.1"/>
    </source>
</evidence>
<evidence type="ECO:0000313" key="1">
    <source>
        <dbReference type="EMBL" id="MDP8085923.1"/>
    </source>
</evidence>
<dbReference type="GO" id="GO:0030246">
    <property type="term" value="F:carbohydrate binding"/>
    <property type="evidence" value="ECO:0007669"/>
    <property type="project" value="InterPro"/>
</dbReference>
<dbReference type="InterPro" id="IPR014718">
    <property type="entry name" value="GH-type_carb-bd"/>
</dbReference>
<reference evidence="3" key="2">
    <citation type="submission" date="2016-10" db="EMBL/GenBank/DDBJ databases">
        <authorList>
            <person name="de Groot N.N."/>
        </authorList>
    </citation>
    <scope>NUCLEOTIDE SEQUENCE [LARGE SCALE GENOMIC DNA]</scope>
    <source>
        <strain evidence="3">DSM 24204</strain>
    </source>
</reference>
<dbReference type="Proteomes" id="UP000198883">
    <property type="component" value="Unassembled WGS sequence"/>
</dbReference>
<dbReference type="Gene3D" id="2.70.98.10">
    <property type="match status" value="1"/>
</dbReference>
<keyword evidence="5" id="KW-1185">Reference proteome</keyword>
<dbReference type="GeneID" id="83543961"/>
<reference evidence="1 5" key="3">
    <citation type="journal article" date="2023" name="Front. Microbiol.">
        <title>Phylogeography and host specificity of Pasteurellaceae pathogenic to sea-farmed fish in the north-east Atlantic.</title>
        <authorList>
            <person name="Gulla S."/>
            <person name="Colquhoun D.J."/>
            <person name="Olsen A.B."/>
            <person name="Spilsberg B."/>
            <person name="Lagesen K."/>
            <person name="Aakesson C.P."/>
            <person name="Strom S."/>
            <person name="Manji F."/>
            <person name="Birkbeck T.H."/>
            <person name="Nilsen H.K."/>
        </authorList>
    </citation>
    <scope>NUCLEOTIDE SEQUENCE [LARGE SCALE GENOMIC DNA]</scope>
    <source>
        <strain evidence="1 5">VIO11850</strain>
    </source>
</reference>
<reference evidence="2" key="4">
    <citation type="journal article" date="2023" name="Front. Microbiol.">
        <title>Phylogeography and host specificity of Pasteurellaceae pathogenic to sea-farmed fish in the north-east Atlantic.</title>
        <authorList>
            <person name="Gulla S."/>
            <person name="Colquhoun D.J."/>
            <person name="Olsen A.B."/>
            <person name="Spilsberg B."/>
            <person name="Lagesen K."/>
            <person name="Aakesson C.P."/>
            <person name="Strom S."/>
            <person name="Manji F."/>
            <person name="Birkbeck T.H."/>
            <person name="Nilsen H.K."/>
        </authorList>
    </citation>
    <scope>NUCLEOTIDE SEQUENCE</scope>
    <source>
        <strain evidence="2">98B1</strain>
    </source>
</reference>
<dbReference type="Proteomes" id="UP001224812">
    <property type="component" value="Unassembled WGS sequence"/>
</dbReference>
<organism evidence="3 4">
    <name type="scientific">Phocoenobacter skyensis</name>
    <dbReference type="NCBI Taxonomy" id="97481"/>
    <lineage>
        <taxon>Bacteria</taxon>
        <taxon>Pseudomonadati</taxon>
        <taxon>Pseudomonadota</taxon>
        <taxon>Gammaproteobacteria</taxon>
        <taxon>Pasteurellales</taxon>
        <taxon>Pasteurellaceae</taxon>
        <taxon>Phocoenobacter</taxon>
    </lineage>
</organism>